<dbReference type="EMBL" id="AABL01002904">
    <property type="protein sequence ID" value="EAA20273.1"/>
    <property type="molecule type" value="Genomic_DNA"/>
</dbReference>
<evidence type="ECO:0000313" key="3">
    <source>
        <dbReference type="Proteomes" id="UP000008553"/>
    </source>
</evidence>
<evidence type="ECO:0000256" key="1">
    <source>
        <dbReference type="SAM" id="MobiDB-lite"/>
    </source>
</evidence>
<dbReference type="InParanoid" id="Q7R739"/>
<dbReference type="AlphaFoldDB" id="Q7R739"/>
<comment type="caution">
    <text evidence="2">The sequence shown here is derived from an EMBL/GenBank/DDBJ whole genome shotgun (WGS) entry which is preliminary data.</text>
</comment>
<evidence type="ECO:0000313" key="2">
    <source>
        <dbReference type="EMBL" id="EAA20273.1"/>
    </source>
</evidence>
<keyword evidence="3" id="KW-1185">Reference proteome</keyword>
<dbReference type="Proteomes" id="UP000008553">
    <property type="component" value="Unassembled WGS sequence"/>
</dbReference>
<feature type="region of interest" description="Disordered" evidence="1">
    <location>
        <begin position="258"/>
        <end position="281"/>
    </location>
</feature>
<dbReference type="PaxDb" id="73239-Q7R739"/>
<sequence>MVEARPAAFRRRQAEPQAGRMLEPTRQNEVAPEVRVEPAGIIGPHPLEQRSASGRRQAVAGQERRQPPAVADELPAGLGLPGGIGQGPLPEPARRSGHRPRAGDIAQGFEQGGAGGDEAETGAGTTEELAEGSQHDQPLVPGFSGQASLRRGVHEGFVHHQPAASLPQRGVPSFQTPAVTVFPGRVVGIDHHHDVEPFDLSFHGRTQHGHAALCPKPGQELDRGLRAGHRQQGRRAVTGHGGFDQSVLVFPQTGPAVRRGFRKWPGTGADARGTGQPVPRA</sequence>
<organism evidence="2 3">
    <name type="scientific">Plasmodium yoelii yoelii</name>
    <dbReference type="NCBI Taxonomy" id="73239"/>
    <lineage>
        <taxon>Eukaryota</taxon>
        <taxon>Sar</taxon>
        <taxon>Alveolata</taxon>
        <taxon>Apicomplexa</taxon>
        <taxon>Aconoidasida</taxon>
        <taxon>Haemosporida</taxon>
        <taxon>Plasmodiidae</taxon>
        <taxon>Plasmodium</taxon>
        <taxon>Plasmodium (Vinckeia)</taxon>
    </lineage>
</organism>
<name>Q7R739_PLAYO</name>
<reference evidence="2 3" key="1">
    <citation type="journal article" date="2002" name="Nature">
        <title>Genome sequence and comparative analysis of the model rodent malaria parasite Plasmodium yoelii yoelii.</title>
        <authorList>
            <person name="Carlton J.M."/>
            <person name="Angiuoli S.V."/>
            <person name="Suh B.B."/>
            <person name="Kooij T.W."/>
            <person name="Pertea M."/>
            <person name="Silva J.C."/>
            <person name="Ermolaeva M.D."/>
            <person name="Allen J.E."/>
            <person name="Selengut J.D."/>
            <person name="Koo H.L."/>
            <person name="Peterson J.D."/>
            <person name="Pop M."/>
            <person name="Kosack D.S."/>
            <person name="Shumway M.F."/>
            <person name="Bidwell S.L."/>
            <person name="Shallom S.J."/>
            <person name="van Aken S.E."/>
            <person name="Riedmuller S.B."/>
            <person name="Feldblyum T.V."/>
            <person name="Cho J.K."/>
            <person name="Quackenbush J."/>
            <person name="Sedegah M."/>
            <person name="Shoaibi A."/>
            <person name="Cummings L.M."/>
            <person name="Florens L."/>
            <person name="Yates J.R."/>
            <person name="Raine J.D."/>
            <person name="Sinden R.E."/>
            <person name="Harris M.A."/>
            <person name="Cunningham D.A."/>
            <person name="Preiser P.R."/>
            <person name="Bergman L.W."/>
            <person name="Vaidya A.B."/>
            <person name="van Lin L.H."/>
            <person name="Janse C.J."/>
            <person name="Waters A.P."/>
            <person name="Smith H.O."/>
            <person name="White O.R."/>
            <person name="Salzberg S.L."/>
            <person name="Venter J.C."/>
            <person name="Fraser C.M."/>
            <person name="Hoffman S.L."/>
            <person name="Gardner M.J."/>
            <person name="Carucci D.J."/>
        </authorList>
    </citation>
    <scope>NUCLEOTIDE SEQUENCE [LARGE SCALE GENOMIC DNA]</scope>
    <source>
        <strain evidence="2 3">17XNL</strain>
    </source>
</reference>
<proteinExistence type="predicted"/>
<gene>
    <name evidence="2" type="ORF">PY07749</name>
</gene>
<feature type="region of interest" description="Disordered" evidence="1">
    <location>
        <begin position="1"/>
        <end position="146"/>
    </location>
</feature>
<accession>Q7R739</accession>
<feature type="non-terminal residue" evidence="2">
    <location>
        <position position="281"/>
    </location>
</feature>
<protein>
    <submittedName>
        <fullName evidence="2">Uncharacterized protein</fullName>
    </submittedName>
</protein>